<dbReference type="SFLD" id="SFLDS00005">
    <property type="entry name" value="Isoprenoid_Synthase_Type_I"/>
    <property type="match status" value="1"/>
</dbReference>
<keyword evidence="2" id="KW-1185">Reference proteome</keyword>
<sequence>MAGSRAVLDKAARENFPVAPFFLPRAWRADLMAVYGYARLVDDIGDGDLQPGGQDAAWLGVPADSADDRLAMLDAFEADLRRVFDAASDQSTPATGPSHPILRMLQPTVRRCRLTPEPFLGLIEANRQDQKIRRYARYDDLAAYCELSANPVGRLVLAVTGTETPERIRRSDAICTALQIVEHLQDVAEDLRDRDRVYLPEEDMARFGVTESDLAAPTGGARLRALVKFEAERARDLLNEGTPLVGSVHGRLKLLLAGFVGGGRAALAAIAAAGYDVLPGPPKATKLGLLREVGFTLRREG</sequence>
<organism evidence="1 2">
    <name type="scientific">Streptomyces humicola</name>
    <dbReference type="NCBI Taxonomy" id="2953240"/>
    <lineage>
        <taxon>Bacteria</taxon>
        <taxon>Bacillati</taxon>
        <taxon>Actinomycetota</taxon>
        <taxon>Actinomycetes</taxon>
        <taxon>Kitasatosporales</taxon>
        <taxon>Streptomycetaceae</taxon>
        <taxon>Streptomyces</taxon>
    </lineage>
</organism>
<gene>
    <name evidence="1" type="primary">hpnC</name>
    <name evidence="1" type="ORF">NGB36_17845</name>
</gene>
<dbReference type="InterPro" id="IPR002060">
    <property type="entry name" value="Squ/phyt_synthse"/>
</dbReference>
<reference evidence="1" key="1">
    <citation type="submission" date="2022-06" db="EMBL/GenBank/DDBJ databases">
        <title>Draft genome sequence of Streptomyces sp. RB6PN25 isolated from peat swamp forest in Thailand.</title>
        <authorList>
            <person name="Duangmal K."/>
            <person name="Klaysubun C."/>
        </authorList>
    </citation>
    <scope>NUCLEOTIDE SEQUENCE</scope>
    <source>
        <strain evidence="1">RB6PN25</strain>
    </source>
</reference>
<evidence type="ECO:0000313" key="1">
    <source>
        <dbReference type="EMBL" id="MCQ4082413.1"/>
    </source>
</evidence>
<dbReference type="EMBL" id="JANFNG010000013">
    <property type="protein sequence ID" value="MCQ4082413.1"/>
    <property type="molecule type" value="Genomic_DNA"/>
</dbReference>
<dbReference type="Proteomes" id="UP001057702">
    <property type="component" value="Unassembled WGS sequence"/>
</dbReference>
<protein>
    <submittedName>
        <fullName evidence="1">Squalene synthase HpnC</fullName>
        <ecNumber evidence="1">2.5.1.21</ecNumber>
    </submittedName>
</protein>
<dbReference type="NCBIfam" id="TIGR03464">
    <property type="entry name" value="HpnC"/>
    <property type="match status" value="1"/>
</dbReference>
<dbReference type="SFLD" id="SFLDG01212">
    <property type="entry name" value="Phytoene_synthase_like"/>
    <property type="match status" value="1"/>
</dbReference>
<evidence type="ECO:0000313" key="2">
    <source>
        <dbReference type="Proteomes" id="UP001057702"/>
    </source>
</evidence>
<dbReference type="InterPro" id="IPR033904">
    <property type="entry name" value="Trans_IPPS_HH"/>
</dbReference>
<dbReference type="Gene3D" id="1.10.600.10">
    <property type="entry name" value="Farnesyl Diphosphate Synthase"/>
    <property type="match status" value="1"/>
</dbReference>
<dbReference type="Pfam" id="PF00494">
    <property type="entry name" value="SQS_PSY"/>
    <property type="match status" value="1"/>
</dbReference>
<dbReference type="SUPFAM" id="SSF48576">
    <property type="entry name" value="Terpenoid synthases"/>
    <property type="match status" value="1"/>
</dbReference>
<dbReference type="InterPro" id="IPR044843">
    <property type="entry name" value="Trans_IPPS_bact-type"/>
</dbReference>
<comment type="caution">
    <text evidence="1">The sequence shown here is derived from an EMBL/GenBank/DDBJ whole genome shotgun (WGS) entry which is preliminary data.</text>
</comment>
<dbReference type="SFLD" id="SFLDG01018">
    <property type="entry name" value="Squalene/Phytoene_Synthase_Lik"/>
    <property type="match status" value="1"/>
</dbReference>
<dbReference type="RefSeq" id="WP_255921324.1">
    <property type="nucleotide sequence ID" value="NZ_JANFNG010000013.1"/>
</dbReference>
<keyword evidence="1" id="KW-0808">Transferase</keyword>
<dbReference type="CDD" id="cd00683">
    <property type="entry name" value="Trans_IPPS_HH"/>
    <property type="match status" value="1"/>
</dbReference>
<proteinExistence type="predicted"/>
<accession>A0ABT1PXK4</accession>
<dbReference type="EC" id="2.5.1.21" evidence="1"/>
<dbReference type="InterPro" id="IPR017827">
    <property type="entry name" value="HSQ_synthase_HpnC"/>
</dbReference>
<dbReference type="GO" id="GO:0051996">
    <property type="term" value="F:squalene synthase [NAD(P)H] activity"/>
    <property type="evidence" value="ECO:0007669"/>
    <property type="project" value="UniProtKB-EC"/>
</dbReference>
<name>A0ABT1PXK4_9ACTN</name>
<dbReference type="InterPro" id="IPR008949">
    <property type="entry name" value="Isoprenoid_synthase_dom_sf"/>
</dbReference>
<dbReference type="PANTHER" id="PTHR31480">
    <property type="entry name" value="BIFUNCTIONAL LYCOPENE CYCLASE/PHYTOENE SYNTHASE"/>
    <property type="match status" value="1"/>
</dbReference>